<dbReference type="Gene3D" id="1.10.510.10">
    <property type="entry name" value="Transferase(Phosphotransferase) domain 1"/>
    <property type="match status" value="1"/>
</dbReference>
<feature type="domain" description="Protein kinase" evidence="11">
    <location>
        <begin position="10"/>
        <end position="277"/>
    </location>
</feature>
<protein>
    <recommendedName>
        <fullName evidence="1">non-specific serine/threonine protein kinase</fullName>
        <ecNumber evidence="1">2.7.11.1</ecNumber>
    </recommendedName>
</protein>
<evidence type="ECO:0000256" key="3">
    <source>
        <dbReference type="ARBA" id="ARBA00022679"/>
    </source>
</evidence>
<evidence type="ECO:0000256" key="9">
    <source>
        <dbReference type="PROSITE-ProRule" id="PRU10141"/>
    </source>
</evidence>
<reference evidence="13" key="2">
    <citation type="journal article" date="2021" name="PeerJ">
        <title>Extensive microbial diversity within the chicken gut microbiome revealed by metagenomics and culture.</title>
        <authorList>
            <person name="Gilroy R."/>
            <person name="Ravi A."/>
            <person name="Getino M."/>
            <person name="Pursley I."/>
            <person name="Horton D.L."/>
            <person name="Alikhan N.F."/>
            <person name="Baker D."/>
            <person name="Gharbi K."/>
            <person name="Hall N."/>
            <person name="Watson M."/>
            <person name="Adriaenssens E.M."/>
            <person name="Foster-Nyarko E."/>
            <person name="Jarju S."/>
            <person name="Secka A."/>
            <person name="Antonio M."/>
            <person name="Oren A."/>
            <person name="Chaudhuri R.R."/>
            <person name="La Ragione R."/>
            <person name="Hildebrand F."/>
            <person name="Pallen M.J."/>
        </authorList>
    </citation>
    <scope>NUCLEOTIDE SEQUENCE</scope>
    <source>
        <strain evidence="13">ChiHile30-977</strain>
    </source>
</reference>
<keyword evidence="4 9" id="KW-0547">Nucleotide-binding</keyword>
<dbReference type="SMART" id="SM00220">
    <property type="entry name" value="S_TKc"/>
    <property type="match status" value="1"/>
</dbReference>
<feature type="domain" description="PASTA" evidence="12">
    <location>
        <begin position="474"/>
        <end position="540"/>
    </location>
</feature>
<dbReference type="InterPro" id="IPR000719">
    <property type="entry name" value="Prot_kinase_dom"/>
</dbReference>
<evidence type="ECO:0000256" key="4">
    <source>
        <dbReference type="ARBA" id="ARBA00022741"/>
    </source>
</evidence>
<keyword evidence="5 13" id="KW-0418">Kinase</keyword>
<dbReference type="InterPro" id="IPR011009">
    <property type="entry name" value="Kinase-like_dom_sf"/>
</dbReference>
<dbReference type="Pfam" id="PF03793">
    <property type="entry name" value="PASTA"/>
    <property type="match status" value="3"/>
</dbReference>
<name>A0A9D0YVM0_9FIRM</name>
<dbReference type="FunFam" id="1.10.510.10:FF:000021">
    <property type="entry name" value="Serine/threonine protein kinase"/>
    <property type="match status" value="1"/>
</dbReference>
<dbReference type="FunFam" id="3.30.200.20:FF:000035">
    <property type="entry name" value="Serine/threonine protein kinase Stk1"/>
    <property type="match status" value="1"/>
</dbReference>
<dbReference type="Gene3D" id="3.30.200.20">
    <property type="entry name" value="Phosphorylase Kinase, domain 1"/>
    <property type="match status" value="1"/>
</dbReference>
<feature type="domain" description="PASTA" evidence="12">
    <location>
        <begin position="407"/>
        <end position="473"/>
    </location>
</feature>
<dbReference type="EMBL" id="DVFI01000087">
    <property type="protein sequence ID" value="HIQ63071.1"/>
    <property type="molecule type" value="Genomic_DNA"/>
</dbReference>
<dbReference type="CDD" id="cd06577">
    <property type="entry name" value="PASTA_pknB"/>
    <property type="match status" value="3"/>
</dbReference>
<comment type="caution">
    <text evidence="13">The sequence shown here is derived from an EMBL/GenBank/DDBJ whole genome shotgun (WGS) entry which is preliminary data.</text>
</comment>
<comment type="catalytic activity">
    <reaction evidence="7">
        <text>L-threonyl-[protein] + ATP = O-phospho-L-threonyl-[protein] + ADP + H(+)</text>
        <dbReference type="Rhea" id="RHEA:46608"/>
        <dbReference type="Rhea" id="RHEA-COMP:11060"/>
        <dbReference type="Rhea" id="RHEA-COMP:11605"/>
        <dbReference type="ChEBI" id="CHEBI:15378"/>
        <dbReference type="ChEBI" id="CHEBI:30013"/>
        <dbReference type="ChEBI" id="CHEBI:30616"/>
        <dbReference type="ChEBI" id="CHEBI:61977"/>
        <dbReference type="ChEBI" id="CHEBI:456216"/>
        <dbReference type="EC" id="2.7.11.1"/>
    </reaction>
</comment>
<dbReference type="InterPro" id="IPR017441">
    <property type="entry name" value="Protein_kinase_ATP_BS"/>
</dbReference>
<dbReference type="SMART" id="SM00740">
    <property type="entry name" value="PASTA"/>
    <property type="match status" value="3"/>
</dbReference>
<keyword evidence="10" id="KW-1133">Transmembrane helix</keyword>
<dbReference type="Pfam" id="PF00069">
    <property type="entry name" value="Pkinase"/>
    <property type="match status" value="1"/>
</dbReference>
<keyword evidence="6 9" id="KW-0067">ATP-binding</keyword>
<evidence type="ECO:0000256" key="1">
    <source>
        <dbReference type="ARBA" id="ARBA00012513"/>
    </source>
</evidence>
<comment type="catalytic activity">
    <reaction evidence="8">
        <text>L-seryl-[protein] + ATP = O-phospho-L-seryl-[protein] + ADP + H(+)</text>
        <dbReference type="Rhea" id="RHEA:17989"/>
        <dbReference type="Rhea" id="RHEA-COMP:9863"/>
        <dbReference type="Rhea" id="RHEA-COMP:11604"/>
        <dbReference type="ChEBI" id="CHEBI:15378"/>
        <dbReference type="ChEBI" id="CHEBI:29999"/>
        <dbReference type="ChEBI" id="CHEBI:30616"/>
        <dbReference type="ChEBI" id="CHEBI:83421"/>
        <dbReference type="ChEBI" id="CHEBI:456216"/>
        <dbReference type="EC" id="2.7.11.1"/>
    </reaction>
</comment>
<reference evidence="13" key="1">
    <citation type="submission" date="2020-10" db="EMBL/GenBank/DDBJ databases">
        <authorList>
            <person name="Gilroy R."/>
        </authorList>
    </citation>
    <scope>NUCLEOTIDE SEQUENCE</scope>
    <source>
        <strain evidence="13">ChiHile30-977</strain>
    </source>
</reference>
<dbReference type="Proteomes" id="UP000886819">
    <property type="component" value="Unassembled WGS sequence"/>
</dbReference>
<evidence type="ECO:0000256" key="8">
    <source>
        <dbReference type="ARBA" id="ARBA00048679"/>
    </source>
</evidence>
<keyword evidence="10" id="KW-0812">Transmembrane</keyword>
<dbReference type="SUPFAM" id="SSF56112">
    <property type="entry name" value="Protein kinase-like (PK-like)"/>
    <property type="match status" value="1"/>
</dbReference>
<dbReference type="EC" id="2.7.11.1" evidence="1"/>
<evidence type="ECO:0000256" key="2">
    <source>
        <dbReference type="ARBA" id="ARBA00022527"/>
    </source>
</evidence>
<sequence>MIDRVLAGRYKIVSSLGEGGMARVWRAQDLNTGKYVAVKVLREEYHDDEVFVHRFEREAQAASRMTHPNIVNLLDVGVEPDGTRYLVIEFVSGKTLKQFIQESGALRPDIAAQIIIRVLAAVQHAHQNGVIHRDIKPQNILIDKEGTVKVSDFGIARVANAQTTSQDTETVMGSVYYFSPEQAKGATVDEKSDLYSVGAVFYEMLTGQVPFTGETPVAIAMKHLQQPPVPPSRINPAVSPALDYVVLHALEKKPRNRYASAADMLRDVRLALEHPDTILAARAQEERREREARAARKRQERTRKRVRWMRRALVGLFSLGLLVVIALLGYTVTSRVLDARQNTVEVPNFIGKDWQVAAQEAEQAGLQPYLRFDEMPLVPENLVADQDIAPGTFVRPGTTITIIICQSQYDLVIPAVTNLSLAAAQTTITEMGLTVGEVREVPDKASENMVIGQVPQAGTPAYLGDRVDLTISAGIRVMPNLVGMTRAEAEQTLIAYGLPLQEARDETVDDPELVGRVTGQTPTAYAEIAPSSSVVLTIGVASSSLYQTTLLLELSDVPEDAFVSVSVINESGSEFEQYWSTLNGGDITLEVPVYSASARTAEYIVYINGEETQRGEVTFQ</sequence>
<dbReference type="AlphaFoldDB" id="A0A9D0YVM0"/>
<feature type="binding site" evidence="9">
    <location>
        <position position="39"/>
    </location>
    <ligand>
        <name>ATP</name>
        <dbReference type="ChEBI" id="CHEBI:30616"/>
    </ligand>
</feature>
<dbReference type="PROSITE" id="PS50011">
    <property type="entry name" value="PROTEIN_KINASE_DOM"/>
    <property type="match status" value="1"/>
</dbReference>
<gene>
    <name evidence="13" type="ORF">IAA66_05725</name>
</gene>
<evidence type="ECO:0000313" key="13">
    <source>
        <dbReference type="EMBL" id="HIQ63071.1"/>
    </source>
</evidence>
<dbReference type="PANTHER" id="PTHR43289:SF34">
    <property type="entry name" value="SERINE_THREONINE-PROTEIN KINASE YBDM-RELATED"/>
    <property type="match status" value="1"/>
</dbReference>
<evidence type="ECO:0000256" key="7">
    <source>
        <dbReference type="ARBA" id="ARBA00047899"/>
    </source>
</evidence>
<evidence type="ECO:0000259" key="11">
    <source>
        <dbReference type="PROSITE" id="PS50011"/>
    </source>
</evidence>
<keyword evidence="10" id="KW-0472">Membrane</keyword>
<dbReference type="GO" id="GO:0004674">
    <property type="term" value="F:protein serine/threonine kinase activity"/>
    <property type="evidence" value="ECO:0007669"/>
    <property type="project" value="UniProtKB-KW"/>
</dbReference>
<keyword evidence="3" id="KW-0808">Transferase</keyword>
<dbReference type="PROSITE" id="PS51178">
    <property type="entry name" value="PASTA"/>
    <property type="match status" value="3"/>
</dbReference>
<evidence type="ECO:0000256" key="6">
    <source>
        <dbReference type="ARBA" id="ARBA00022840"/>
    </source>
</evidence>
<evidence type="ECO:0000313" key="14">
    <source>
        <dbReference type="Proteomes" id="UP000886819"/>
    </source>
</evidence>
<dbReference type="Gene3D" id="3.30.10.20">
    <property type="match status" value="3"/>
</dbReference>
<feature type="domain" description="PASTA" evidence="12">
    <location>
        <begin position="340"/>
        <end position="406"/>
    </location>
</feature>
<keyword evidence="2" id="KW-0723">Serine/threonine-protein kinase</keyword>
<feature type="transmembrane region" description="Helical" evidence="10">
    <location>
        <begin position="312"/>
        <end position="332"/>
    </location>
</feature>
<dbReference type="PROSITE" id="PS00107">
    <property type="entry name" value="PROTEIN_KINASE_ATP"/>
    <property type="match status" value="1"/>
</dbReference>
<evidence type="ECO:0000256" key="10">
    <source>
        <dbReference type="SAM" id="Phobius"/>
    </source>
</evidence>
<evidence type="ECO:0000259" key="12">
    <source>
        <dbReference type="PROSITE" id="PS51178"/>
    </source>
</evidence>
<dbReference type="CDD" id="cd14014">
    <property type="entry name" value="STKc_PknB_like"/>
    <property type="match status" value="1"/>
</dbReference>
<proteinExistence type="predicted"/>
<dbReference type="PROSITE" id="PS00108">
    <property type="entry name" value="PROTEIN_KINASE_ST"/>
    <property type="match status" value="1"/>
</dbReference>
<dbReference type="GO" id="GO:0005524">
    <property type="term" value="F:ATP binding"/>
    <property type="evidence" value="ECO:0007669"/>
    <property type="project" value="UniProtKB-UniRule"/>
</dbReference>
<accession>A0A9D0YVM0</accession>
<organism evidence="13 14">
    <name type="scientific">Candidatus Avichristensenella intestinipullorum</name>
    <dbReference type="NCBI Taxonomy" id="2840693"/>
    <lineage>
        <taxon>Bacteria</taxon>
        <taxon>Bacillati</taxon>
        <taxon>Bacillota</taxon>
        <taxon>Clostridia</taxon>
        <taxon>Candidatus Avichristensenella</taxon>
    </lineage>
</organism>
<dbReference type="PANTHER" id="PTHR43289">
    <property type="entry name" value="MITOGEN-ACTIVATED PROTEIN KINASE KINASE KINASE 20-RELATED"/>
    <property type="match status" value="1"/>
</dbReference>
<evidence type="ECO:0000256" key="5">
    <source>
        <dbReference type="ARBA" id="ARBA00022777"/>
    </source>
</evidence>
<dbReference type="InterPro" id="IPR005543">
    <property type="entry name" value="PASTA_dom"/>
</dbReference>
<dbReference type="InterPro" id="IPR008271">
    <property type="entry name" value="Ser/Thr_kinase_AS"/>
</dbReference>